<keyword evidence="1" id="KW-0732">Signal</keyword>
<dbReference type="Proteomes" id="UP000008914">
    <property type="component" value="Chromosome"/>
</dbReference>
<dbReference type="eggNOG" id="COG0265">
    <property type="taxonomic scope" value="Bacteria"/>
</dbReference>
<dbReference type="GO" id="GO:0006508">
    <property type="term" value="P:proteolysis"/>
    <property type="evidence" value="ECO:0007669"/>
    <property type="project" value="InterPro"/>
</dbReference>
<gene>
    <name evidence="2" type="ordered locus">Intca_3548</name>
</gene>
<dbReference type="RefSeq" id="WP_013494328.1">
    <property type="nucleotide sequence ID" value="NC_014830.1"/>
</dbReference>
<dbReference type="PRINTS" id="PR00834">
    <property type="entry name" value="PROTEASES2C"/>
</dbReference>
<organism evidence="2 3">
    <name type="scientific">Intrasporangium calvum (strain ATCC 23552 / DSM 43043 / JCM 3097 / NBRC 12989 / NCIMB 10167 / NRRL B-3866 / 7 KIP)</name>
    <dbReference type="NCBI Taxonomy" id="710696"/>
    <lineage>
        <taxon>Bacteria</taxon>
        <taxon>Bacillati</taxon>
        <taxon>Actinomycetota</taxon>
        <taxon>Actinomycetes</taxon>
        <taxon>Micrococcales</taxon>
        <taxon>Intrasporangiaceae</taxon>
        <taxon>Intrasporangium</taxon>
    </lineage>
</organism>
<evidence type="ECO:0000313" key="2">
    <source>
        <dbReference type="EMBL" id="ADU50021.1"/>
    </source>
</evidence>
<proteinExistence type="predicted"/>
<dbReference type="EMBL" id="CP002343">
    <property type="protein sequence ID" value="ADU50021.1"/>
    <property type="molecule type" value="Genomic_DNA"/>
</dbReference>
<dbReference type="InterPro" id="IPR001940">
    <property type="entry name" value="Peptidase_S1C"/>
</dbReference>
<dbReference type="STRING" id="710696.Intca_3548"/>
<sequence>MPRLLRAVVTTACLISTVSACADLAPVAPPEPRVATVQAVTRSMPLDLEAAAPTLEGFTELERAALRIRNIGCGGVRTGSGFAIGDHLLVTNRHVVAGATTLEVSTFDGRDIDVRTSGAATMADLAIVRTVERLPAWITLAPGNPEVGQTVTAIGYPLGGPLTTTDGRVLGYRPDPVAKSTLPMLLNSAPVEHGSSGSPLVDITGELVGVIYASTGPGNSYAVPIAVLQDVLDQPQAFAAKTDCDD</sequence>
<dbReference type="OrthoDB" id="9766361at2"/>
<dbReference type="AlphaFoldDB" id="E6S6K4"/>
<evidence type="ECO:0000256" key="1">
    <source>
        <dbReference type="SAM" id="SignalP"/>
    </source>
</evidence>
<dbReference type="PANTHER" id="PTHR43019">
    <property type="entry name" value="SERINE ENDOPROTEASE DEGS"/>
    <property type="match status" value="1"/>
</dbReference>
<dbReference type="Gene3D" id="2.40.10.10">
    <property type="entry name" value="Trypsin-like serine proteases"/>
    <property type="match status" value="2"/>
</dbReference>
<dbReference type="KEGG" id="ica:Intca_3548"/>
<keyword evidence="3" id="KW-1185">Reference proteome</keyword>
<dbReference type="InterPro" id="IPR009003">
    <property type="entry name" value="Peptidase_S1_PA"/>
</dbReference>
<feature type="signal peptide" evidence="1">
    <location>
        <begin position="1"/>
        <end position="22"/>
    </location>
</feature>
<dbReference type="SUPFAM" id="SSF50494">
    <property type="entry name" value="Trypsin-like serine proteases"/>
    <property type="match status" value="1"/>
</dbReference>
<accession>E6S6K4</accession>
<dbReference type="PANTHER" id="PTHR43019:SF23">
    <property type="entry name" value="PROTEASE DO-LIKE 5, CHLOROPLASTIC"/>
    <property type="match status" value="1"/>
</dbReference>
<dbReference type="HOGENOM" id="CLU_1092785_0_0_11"/>
<reference evidence="2 3" key="1">
    <citation type="journal article" date="2010" name="Stand. Genomic Sci.">
        <title>Complete genome sequence of Intrasporangium calvum type strain (7 KIP).</title>
        <authorList>
            <person name="Del Rio T.G."/>
            <person name="Chertkov O."/>
            <person name="Yasawong M."/>
            <person name="Lucas S."/>
            <person name="Deshpande S."/>
            <person name="Cheng J.F."/>
            <person name="Detter C."/>
            <person name="Tapia R."/>
            <person name="Han C."/>
            <person name="Goodwin L."/>
            <person name="Pitluck S."/>
            <person name="Liolios K."/>
            <person name="Ivanova N."/>
            <person name="Mavromatis K."/>
            <person name="Pati A."/>
            <person name="Chen A."/>
            <person name="Palaniappan K."/>
            <person name="Land M."/>
            <person name="Hauser L."/>
            <person name="Chang Y.J."/>
            <person name="Jeffries C.D."/>
            <person name="Rohde M."/>
            <person name="Pukall R."/>
            <person name="Sikorski J."/>
            <person name="Goker M."/>
            <person name="Woyke T."/>
            <person name="Bristow J."/>
            <person name="Eisen J.A."/>
            <person name="Markowitz V."/>
            <person name="Hugenholtz P."/>
            <person name="Kyrpides N.C."/>
            <person name="Klenk H.P."/>
            <person name="Lapidus A."/>
        </authorList>
    </citation>
    <scope>NUCLEOTIDE SEQUENCE [LARGE SCALE GENOMIC DNA]</scope>
    <source>
        <strain evidence="3">ATCC 23552 / DSM 43043 / JCM 3097 / NBRC 12989 / 7 KIP</strain>
    </source>
</reference>
<feature type="chain" id="PRO_5003210885" evidence="1">
    <location>
        <begin position="23"/>
        <end position="246"/>
    </location>
</feature>
<evidence type="ECO:0000313" key="3">
    <source>
        <dbReference type="Proteomes" id="UP000008914"/>
    </source>
</evidence>
<dbReference type="PROSITE" id="PS51257">
    <property type="entry name" value="PROKAR_LIPOPROTEIN"/>
    <property type="match status" value="1"/>
</dbReference>
<dbReference type="GO" id="GO:0004252">
    <property type="term" value="F:serine-type endopeptidase activity"/>
    <property type="evidence" value="ECO:0007669"/>
    <property type="project" value="InterPro"/>
</dbReference>
<protein>
    <submittedName>
        <fullName evidence="2">Peptidase S1 and S6 chymotrypsin/Hap</fullName>
    </submittedName>
</protein>
<dbReference type="InterPro" id="IPR043504">
    <property type="entry name" value="Peptidase_S1_PA_chymotrypsin"/>
</dbReference>
<name>E6S6K4_INTC7</name>
<dbReference type="Pfam" id="PF13365">
    <property type="entry name" value="Trypsin_2"/>
    <property type="match status" value="1"/>
</dbReference>